<gene>
    <name evidence="1" type="ORF">RDB_LOCUS21941</name>
</gene>
<reference evidence="1" key="1">
    <citation type="submission" date="2021-01" db="EMBL/GenBank/DDBJ databases">
        <authorList>
            <person name="Kaushik A."/>
        </authorList>
    </citation>
    <scope>NUCLEOTIDE SEQUENCE</scope>
    <source>
        <strain evidence="1">AG1-1B</strain>
    </source>
</reference>
<dbReference type="EMBL" id="CAJMWQ010000801">
    <property type="protein sequence ID" value="CAE6383439.1"/>
    <property type="molecule type" value="Genomic_DNA"/>
</dbReference>
<sequence length="485" mass="54301">MLPQSLSGALTLAPKTTFGPPRPPVEETSPVELQQLPNETWAQPLFSLINTSGGLYNPSFVFNLPPTISPNPLLSGQIIDFILSQYEPIFATVFFRPTQEILDFAREKLIVRLQQSTLTHWSMYIGARIFQTMTKYGKRADLRFLLRCVQKMGEHVCFQSGRDGSLTGALHALSGGLELVFLDFMTSNSRHGFQFFRQLTPVFLCAAQSLPSYCSSQKIMLAEAFTSQNYELGRFVYTDAVSSLVLGVPPSIDYDTSAPIARSEMSCGSFLGFIHPTEWIHGSPLELTTLIIKISLWRAKNPDVESAPDEIWKPLEAEAWAWAPRVSSPGALDEPNQMVVRMAVQEGWRHVGLIYLYMGMCGCLSDDARVQASVRQIVQLLQILQPDLTTRTHYFIPCLIASSISFSLILSLTITSQASICTPSEKHRAELRNAFVTVEKELPWLFRALDYKSVMDHLWHGAAAGGKPVRWDDYIESRKAVMPVE</sequence>
<name>A0A8H2WKR7_9AGAM</name>
<evidence type="ECO:0000313" key="2">
    <source>
        <dbReference type="Proteomes" id="UP000663826"/>
    </source>
</evidence>
<evidence type="ECO:0000313" key="1">
    <source>
        <dbReference type="EMBL" id="CAE6383439.1"/>
    </source>
</evidence>
<comment type="caution">
    <text evidence="1">The sequence shown here is derived from an EMBL/GenBank/DDBJ whole genome shotgun (WGS) entry which is preliminary data.</text>
</comment>
<protein>
    <submittedName>
        <fullName evidence="1">Uncharacterized protein</fullName>
    </submittedName>
</protein>
<dbReference type="Proteomes" id="UP000663826">
    <property type="component" value="Unassembled WGS sequence"/>
</dbReference>
<dbReference type="InterPro" id="IPR021858">
    <property type="entry name" value="Fun_TF"/>
</dbReference>
<accession>A0A8H2WKR7</accession>
<proteinExistence type="predicted"/>
<dbReference type="Pfam" id="PF11951">
    <property type="entry name" value="Fungal_trans_2"/>
    <property type="match status" value="1"/>
</dbReference>
<dbReference type="AlphaFoldDB" id="A0A8H2WKR7"/>
<organism evidence="1 2">
    <name type="scientific">Rhizoctonia solani</name>
    <dbReference type="NCBI Taxonomy" id="456999"/>
    <lineage>
        <taxon>Eukaryota</taxon>
        <taxon>Fungi</taxon>
        <taxon>Dikarya</taxon>
        <taxon>Basidiomycota</taxon>
        <taxon>Agaricomycotina</taxon>
        <taxon>Agaricomycetes</taxon>
        <taxon>Cantharellales</taxon>
        <taxon>Ceratobasidiaceae</taxon>
        <taxon>Rhizoctonia</taxon>
    </lineage>
</organism>